<feature type="chain" id="PRO_5008600046" description="Outer membrane protein beta-barrel domain-containing protein" evidence="1">
    <location>
        <begin position="35"/>
        <end position="352"/>
    </location>
</feature>
<dbReference type="AlphaFoldDB" id="A0A1B7VXJ3"/>
<organism evidence="2 3">
    <name type="scientific">Aphanizomenon flos-aquae LD13</name>
    <dbReference type="NCBI Taxonomy" id="1710894"/>
    <lineage>
        <taxon>Bacteria</taxon>
        <taxon>Bacillati</taxon>
        <taxon>Cyanobacteriota</taxon>
        <taxon>Cyanophyceae</taxon>
        <taxon>Nostocales</taxon>
        <taxon>Aphanizomenonaceae</taxon>
        <taxon>Aphanizomenon</taxon>
    </lineage>
</organism>
<evidence type="ECO:0000313" key="3">
    <source>
        <dbReference type="Proteomes" id="UP000092382"/>
    </source>
</evidence>
<dbReference type="EMBL" id="LJOY01000024">
    <property type="protein sequence ID" value="OBQ25690.1"/>
    <property type="molecule type" value="Genomic_DNA"/>
</dbReference>
<feature type="signal peptide" evidence="1">
    <location>
        <begin position="1"/>
        <end position="34"/>
    </location>
</feature>
<proteinExistence type="predicted"/>
<evidence type="ECO:0000256" key="1">
    <source>
        <dbReference type="SAM" id="SignalP"/>
    </source>
</evidence>
<keyword evidence="1" id="KW-0732">Signal</keyword>
<sequence>MPPRIWVRGIYWRLLLTLPSLLLAGVMSVNSAFAADEIMADNQVLDKTTLNTDETAKVISLPNSQQVITVPELNQKVISEQQIESITHQQQPQITAQAKSVETDDTSIDTDKIRRDLLIDPVYTLTPKQQSYSPGLNFAGPSAFGANMGDGFVVGSGAFGGNRETGLDGSITTGFGLGDARKLAGVEIGWTIGSINNFNANGTFDIKVHRIVYNQGTNQVGVAAGWNTFAQYGDEAIRPSSAYGVATAYSLLKPQDPINQMPISFSLGAGGGDFRQGNASTGIFTGVGVQVHPQVGVGLGWSGVGLNIGASYVPVPTMPLTITTQVADITDNSQGGTVFVFSMGYGFNFQPK</sequence>
<gene>
    <name evidence="2" type="ORF">AN481_09110</name>
</gene>
<name>A0A1B7VXJ3_APHFL</name>
<reference evidence="2 3" key="1">
    <citation type="submission" date="2015-09" db="EMBL/GenBank/DDBJ databases">
        <title>Whole genome shotgun sequence assembly of Aphanizomenon flos-aquae UKL13.</title>
        <authorList>
            <person name="Driscoll C."/>
        </authorList>
    </citation>
    <scope>NUCLEOTIDE SEQUENCE [LARGE SCALE GENOMIC DNA]</scope>
    <source>
        <strain evidence="2">MDT13</strain>
    </source>
</reference>
<evidence type="ECO:0000313" key="2">
    <source>
        <dbReference type="EMBL" id="OBQ25690.1"/>
    </source>
</evidence>
<accession>A0A1B7VXJ3</accession>
<dbReference type="Proteomes" id="UP000092382">
    <property type="component" value="Unassembled WGS sequence"/>
</dbReference>
<dbReference type="STRING" id="1803587.GCA_001593825_01989"/>
<comment type="caution">
    <text evidence="2">The sequence shown here is derived from an EMBL/GenBank/DDBJ whole genome shotgun (WGS) entry which is preliminary data.</text>
</comment>
<evidence type="ECO:0008006" key="4">
    <source>
        <dbReference type="Google" id="ProtNLM"/>
    </source>
</evidence>
<protein>
    <recommendedName>
        <fullName evidence="4">Outer membrane protein beta-barrel domain-containing protein</fullName>
    </recommendedName>
</protein>
<dbReference type="PATRIC" id="fig|1710894.3.peg.3733"/>